<gene>
    <name evidence="2" type="ORF">OV079_28445</name>
</gene>
<feature type="region of interest" description="Disordered" evidence="1">
    <location>
        <begin position="439"/>
        <end position="463"/>
    </location>
</feature>
<protein>
    <submittedName>
        <fullName evidence="2">Uncharacterized protein</fullName>
    </submittedName>
</protein>
<reference evidence="2" key="1">
    <citation type="submission" date="2022-11" db="EMBL/GenBank/DDBJ databases">
        <title>Minimal conservation of predation-associated metabolite biosynthetic gene clusters underscores biosynthetic potential of Myxococcota including descriptions for ten novel species: Archangium lansinium sp. nov., Myxococcus landrumus sp. nov., Nannocystis bai.</title>
        <authorList>
            <person name="Ahearne A."/>
            <person name="Stevens C."/>
            <person name="Phillips K."/>
        </authorList>
    </citation>
    <scope>NUCLEOTIDE SEQUENCE</scope>
    <source>
        <strain evidence="2">Na p29</strain>
    </source>
</reference>
<proteinExistence type="predicted"/>
<feature type="compositionally biased region" description="Basic and acidic residues" evidence="1">
    <location>
        <begin position="478"/>
        <end position="510"/>
    </location>
</feature>
<evidence type="ECO:0000256" key="1">
    <source>
        <dbReference type="SAM" id="MobiDB-lite"/>
    </source>
</evidence>
<sequence>MVDVRVARQPEEGLLALGPHELAAARVVVPRPDLRGLGRQAQSRLALLQGGLDALALALLARPLGDVSKRHREVSGAADREPRDGRLGGELLAALPQPDDRRAPSAHATSGLRTRRESLDQLTMRAAEPLGDEDIERSADHLRLRVAEDLLGPLVEEGDALVLVDRDDRVRRQGDDPGELQFRQAERLLGPLAGRDVQFRTGHAGRSPVGVTREDPTAIEDPDPLAGVGPYPVLGLVLGLEPAKVIAERFLDPGHVVGVNVGDPGVHVRPDLVEAKASHLRPALVEHDLAGGDVPIPRAEIRAAQRELEALHGPARLFLDPLPLADVAHDALPAAAGQHLGAHFHGQVGPVRPPERPLADLRVTRDEPRLVAGEPLDLFGGEEVGDGLADEVPAVEPEHAAAGDVDVGVAAVEIRDEDAVDGLIDQLLGPRTRGLERRMHAVEGRRVDEEQEESHDARGDEQARVQQPELLDAQHVEECHQHDTEQDGADDGRHHQAAEHHASRPRRCGDSHAPQSGRSRSRPNEMRNRPIAVGTATPITRACTSR</sequence>
<feature type="region of interest" description="Disordered" evidence="1">
    <location>
        <begin position="96"/>
        <end position="118"/>
    </location>
</feature>
<feature type="region of interest" description="Disordered" evidence="1">
    <location>
        <begin position="478"/>
        <end position="546"/>
    </location>
</feature>
<feature type="region of interest" description="Disordered" evidence="1">
    <location>
        <begin position="201"/>
        <end position="224"/>
    </location>
</feature>
<comment type="caution">
    <text evidence="2">The sequence shown here is derived from an EMBL/GenBank/DDBJ whole genome shotgun (WGS) entry which is preliminary data.</text>
</comment>
<organism evidence="2 3">
    <name type="scientific">Nannocystis pusilla</name>
    <dbReference type="NCBI Taxonomy" id="889268"/>
    <lineage>
        <taxon>Bacteria</taxon>
        <taxon>Pseudomonadati</taxon>
        <taxon>Myxococcota</taxon>
        <taxon>Polyangia</taxon>
        <taxon>Nannocystales</taxon>
        <taxon>Nannocystaceae</taxon>
        <taxon>Nannocystis</taxon>
    </lineage>
</organism>
<name>A0A9X3F0Y7_9BACT</name>
<keyword evidence="3" id="KW-1185">Reference proteome</keyword>
<accession>A0A9X3F0Y7</accession>
<dbReference type="EMBL" id="JAPNKE010000002">
    <property type="protein sequence ID" value="MCY1009423.1"/>
    <property type="molecule type" value="Genomic_DNA"/>
</dbReference>
<dbReference type="AlphaFoldDB" id="A0A9X3F0Y7"/>
<evidence type="ECO:0000313" key="3">
    <source>
        <dbReference type="Proteomes" id="UP001150924"/>
    </source>
</evidence>
<evidence type="ECO:0000313" key="2">
    <source>
        <dbReference type="EMBL" id="MCY1009423.1"/>
    </source>
</evidence>
<dbReference type="Proteomes" id="UP001150924">
    <property type="component" value="Unassembled WGS sequence"/>
</dbReference>